<feature type="compositionally biased region" description="Basic residues" evidence="2">
    <location>
        <begin position="369"/>
        <end position="379"/>
    </location>
</feature>
<dbReference type="Gene3D" id="2.30.310.10">
    <property type="entry name" value="ibrinogen binding protein from staphylococcus aureus domain"/>
    <property type="match status" value="1"/>
</dbReference>
<accession>A0A5B8YAX0</accession>
<evidence type="ECO:0000313" key="4">
    <source>
        <dbReference type="EMBL" id="QDG52895.1"/>
    </source>
</evidence>
<feature type="domain" description="NFACT RNA-binding" evidence="3">
    <location>
        <begin position="382"/>
        <end position="484"/>
    </location>
</feature>
<evidence type="ECO:0000256" key="1">
    <source>
        <dbReference type="SAM" id="Coils"/>
    </source>
</evidence>
<name>A0A4Y6PYT5_PERCE</name>
<dbReference type="GO" id="GO:0043023">
    <property type="term" value="F:ribosomal large subunit binding"/>
    <property type="evidence" value="ECO:0007669"/>
    <property type="project" value="TreeGrafter"/>
</dbReference>
<dbReference type="Pfam" id="PF05833">
    <property type="entry name" value="NFACT_N"/>
    <property type="match status" value="2"/>
</dbReference>
<dbReference type="GO" id="GO:0072344">
    <property type="term" value="P:rescue of stalled ribosome"/>
    <property type="evidence" value="ECO:0007669"/>
    <property type="project" value="TreeGrafter"/>
</dbReference>
<accession>A0A4Y6PYT5</accession>
<dbReference type="Proteomes" id="UP000315995">
    <property type="component" value="Chromosome"/>
</dbReference>
<dbReference type="OrthoDB" id="9766163at2"/>
<dbReference type="PANTHER" id="PTHR15239:SF6">
    <property type="entry name" value="RIBOSOME QUALITY CONTROL COMPLEX SUBUNIT NEMF"/>
    <property type="match status" value="1"/>
</dbReference>
<dbReference type="AlphaFoldDB" id="A0A4Y6PYT5"/>
<feature type="region of interest" description="Disordered" evidence="2">
    <location>
        <begin position="161"/>
        <end position="181"/>
    </location>
</feature>
<dbReference type="GO" id="GO:1990112">
    <property type="term" value="C:RQC complex"/>
    <property type="evidence" value="ECO:0007669"/>
    <property type="project" value="TreeGrafter"/>
</dbReference>
<dbReference type="Pfam" id="PF05670">
    <property type="entry name" value="NFACT-R_1"/>
    <property type="match status" value="1"/>
</dbReference>
<organism evidence="4 5">
    <name type="scientific">Persicimonas caeni</name>
    <dbReference type="NCBI Taxonomy" id="2292766"/>
    <lineage>
        <taxon>Bacteria</taxon>
        <taxon>Deltaproteobacteria</taxon>
        <taxon>Bradymonadales</taxon>
        <taxon>Bradymonadaceae</taxon>
        <taxon>Persicimonas</taxon>
    </lineage>
</organism>
<dbReference type="GO" id="GO:0000049">
    <property type="term" value="F:tRNA binding"/>
    <property type="evidence" value="ECO:0007669"/>
    <property type="project" value="TreeGrafter"/>
</dbReference>
<keyword evidence="1" id="KW-0175">Coiled coil</keyword>
<dbReference type="InterPro" id="IPR008532">
    <property type="entry name" value="NFACT_RNA-bd"/>
</dbReference>
<dbReference type="RefSeq" id="WP_141199356.1">
    <property type="nucleotide sequence ID" value="NZ_CP041186.1"/>
</dbReference>
<dbReference type="EMBL" id="CP041186">
    <property type="protein sequence ID" value="QDG52895.1"/>
    <property type="molecule type" value="Genomic_DNA"/>
</dbReference>
<evidence type="ECO:0000256" key="2">
    <source>
        <dbReference type="SAM" id="MobiDB-lite"/>
    </source>
</evidence>
<feature type="coiled-coil region" evidence="1">
    <location>
        <begin position="208"/>
        <end position="250"/>
    </location>
</feature>
<dbReference type="InterPro" id="IPR051608">
    <property type="entry name" value="RQC_Subunit_NEMF"/>
</dbReference>
<evidence type="ECO:0000259" key="3">
    <source>
        <dbReference type="Pfam" id="PF05670"/>
    </source>
</evidence>
<evidence type="ECO:0000313" key="5">
    <source>
        <dbReference type="Proteomes" id="UP000315995"/>
    </source>
</evidence>
<gene>
    <name evidence="4" type="ORF">FIV42_19755</name>
</gene>
<reference evidence="4 5" key="1">
    <citation type="submission" date="2019-06" db="EMBL/GenBank/DDBJ databases">
        <title>Persicimonas caeni gen. nov., sp. nov., a predatory bacterium isolated from solar saltern.</title>
        <authorList>
            <person name="Wang S."/>
        </authorList>
    </citation>
    <scope>NUCLEOTIDE SEQUENCE [LARGE SCALE GENOMIC DNA]</scope>
    <source>
        <strain evidence="4 5">YN101</strain>
    </source>
</reference>
<feature type="coiled-coil region" evidence="1">
    <location>
        <begin position="301"/>
        <end position="359"/>
    </location>
</feature>
<keyword evidence="5" id="KW-1185">Reference proteome</keyword>
<sequence>MTLSRAEIELILDEICPLAGRAVIQRVLEADRQTRVLQLREPGRTHRLLLCTEPNLTRIHFVDDRPTQPPKPSAFTMQLRKWLEGALFEGVRQLSQDRIVRFDLEAVDPDWEPDPEDEDERAPRMPVALVVELTGRHANWFLLDAHDMIIGQLDDAVLGGRELGRGKPYEPPPPPPDPSIGSEVRFELDARPADNFERSRAVAAHYGKAKHERELDELLSKVESRLKRRRKRLERRIGHVEGDLERAEEADEYKRRGELLQSAWGKVERGAESVEVPDFYDEAMPVVEIPLDPALDLQANIEQYFHEYHRLKDAREQIEERLLESMESRDRVEEALEELDGYRDDLEALEAFAERIEAAGILPPERKQRQTRGGKKERKPYREFESKHGTAILVGRGAADNDTVSTSVARGRDMWFHARDWAGAHVLLRMRKNDESPKSDDMLDAATLAAWFSRGKDDTIVDVTYTRAKYVRKPKGFPPGRVTVADASTIGVAIEKERLERLLATEK</sequence>
<dbReference type="PANTHER" id="PTHR15239">
    <property type="entry name" value="NUCLEAR EXPORT MEDIATOR FACTOR NEMF"/>
    <property type="match status" value="1"/>
</dbReference>
<feature type="compositionally biased region" description="Pro residues" evidence="2">
    <location>
        <begin position="169"/>
        <end position="178"/>
    </location>
</feature>
<feature type="region of interest" description="Disordered" evidence="2">
    <location>
        <begin position="361"/>
        <end position="382"/>
    </location>
</feature>
<proteinExistence type="predicted"/>
<protein>
    <submittedName>
        <fullName evidence="4">Fibronectin-binding domain-containing protein</fullName>
    </submittedName>
</protein>